<keyword evidence="6" id="KW-1185">Reference proteome</keyword>
<evidence type="ECO:0000256" key="5">
    <source>
        <dbReference type="SAM" id="SignalP"/>
    </source>
</evidence>
<dbReference type="InterPro" id="IPR014716">
    <property type="entry name" value="Fibrinogen_a/b/g_C_1"/>
</dbReference>
<sequence length="311" mass="33581">MMEKSGILLILTLFSLLQALSVVRKSRSVARDKNGTVYITSGLHIVLQPGHGGPVIINSGLLVCKGGRCGARLGSRRNPATSCKAILQNERFAKSGVYYIKTNATITKVYCYMDYIPGCGGGGWTTIMKTDGHKSTFTYTSALWKNKVTYNMPGGQSGVDNQETKLPTYWTMPFNSLCLGMKTSGNTSEPNWIRLKYRADSLYSVIADGRYRSFSIGRNTWKSLVPGSSLQLNCNKEGFNFHVGNQASTRIGILSNQENNCGSPDSRIGFGTAGTGCNGRADNSVSTGNVAGCSPDNGDKTIRAFGYILAK</sequence>
<keyword evidence="4" id="KW-1015">Disulfide bond</keyword>
<dbReference type="SUPFAM" id="SSF56496">
    <property type="entry name" value="Fibrinogen C-terminal domain-like"/>
    <property type="match status" value="1"/>
</dbReference>
<evidence type="ECO:0000256" key="4">
    <source>
        <dbReference type="ARBA" id="ARBA00023157"/>
    </source>
</evidence>
<dbReference type="AlphaFoldDB" id="A0A6P8IJG4"/>
<reference evidence="7 8" key="1">
    <citation type="submission" date="2025-04" db="UniProtKB">
        <authorList>
            <consortium name="RefSeq"/>
        </authorList>
    </citation>
    <scope>IDENTIFICATION</scope>
    <source>
        <tissue evidence="7 8">Tentacle</tissue>
    </source>
</reference>
<dbReference type="KEGG" id="aten:116301896"/>
<gene>
    <name evidence="7 8" type="primary">LOC116301896</name>
</gene>
<dbReference type="RefSeq" id="XP_031566924.1">
    <property type="nucleotide sequence ID" value="XM_031711064.1"/>
</dbReference>
<dbReference type="GeneID" id="116301896"/>
<name>A0A6P8IJG4_ACTTE</name>
<dbReference type="RefSeq" id="XP_031566923.1">
    <property type="nucleotide sequence ID" value="XM_031711063.1"/>
</dbReference>
<feature type="chain" id="PRO_5044653196" evidence="5">
    <location>
        <begin position="20"/>
        <end position="311"/>
    </location>
</feature>
<dbReference type="GO" id="GO:0046872">
    <property type="term" value="F:metal ion binding"/>
    <property type="evidence" value="ECO:0007669"/>
    <property type="project" value="UniProtKB-KW"/>
</dbReference>
<evidence type="ECO:0000256" key="2">
    <source>
        <dbReference type="ARBA" id="ARBA00022734"/>
    </source>
</evidence>
<evidence type="ECO:0000256" key="3">
    <source>
        <dbReference type="ARBA" id="ARBA00022837"/>
    </source>
</evidence>
<dbReference type="Proteomes" id="UP000515163">
    <property type="component" value="Unplaced"/>
</dbReference>
<dbReference type="PANTHER" id="PTHR16146:SF46">
    <property type="entry name" value="INTELECTIN-1A-RELATED"/>
    <property type="match status" value="1"/>
</dbReference>
<dbReference type="InterPro" id="IPR036056">
    <property type="entry name" value="Fibrinogen-like_C"/>
</dbReference>
<evidence type="ECO:0000313" key="6">
    <source>
        <dbReference type="Proteomes" id="UP000515163"/>
    </source>
</evidence>
<evidence type="ECO:0000313" key="7">
    <source>
        <dbReference type="RefSeq" id="XP_031566923.1"/>
    </source>
</evidence>
<protein>
    <submittedName>
        <fullName evidence="7 8">Uncharacterized protein LOC116301896</fullName>
    </submittedName>
</protein>
<feature type="signal peptide" evidence="5">
    <location>
        <begin position="1"/>
        <end position="19"/>
    </location>
</feature>
<keyword evidence="3" id="KW-0106">Calcium</keyword>
<dbReference type="GO" id="GO:0005615">
    <property type="term" value="C:extracellular space"/>
    <property type="evidence" value="ECO:0007669"/>
    <property type="project" value="TreeGrafter"/>
</dbReference>
<keyword evidence="1" id="KW-0479">Metal-binding</keyword>
<dbReference type="GO" id="GO:0070492">
    <property type="term" value="F:oligosaccharide binding"/>
    <property type="evidence" value="ECO:0007669"/>
    <property type="project" value="TreeGrafter"/>
</dbReference>
<dbReference type="Gene3D" id="3.90.215.10">
    <property type="entry name" value="Gamma Fibrinogen, chain A, domain 1"/>
    <property type="match status" value="1"/>
</dbReference>
<keyword evidence="2" id="KW-0430">Lectin</keyword>
<dbReference type="NCBIfam" id="NF040941">
    <property type="entry name" value="GGGWT_bact"/>
    <property type="match status" value="1"/>
</dbReference>
<organism evidence="6 8">
    <name type="scientific">Actinia tenebrosa</name>
    <name type="common">Australian red waratah sea anemone</name>
    <dbReference type="NCBI Taxonomy" id="6105"/>
    <lineage>
        <taxon>Eukaryota</taxon>
        <taxon>Metazoa</taxon>
        <taxon>Cnidaria</taxon>
        <taxon>Anthozoa</taxon>
        <taxon>Hexacorallia</taxon>
        <taxon>Actiniaria</taxon>
        <taxon>Actiniidae</taxon>
        <taxon>Actinia</taxon>
    </lineage>
</organism>
<dbReference type="PANTHER" id="PTHR16146">
    <property type="entry name" value="INTELECTIN"/>
    <property type="match status" value="1"/>
</dbReference>
<keyword evidence="5" id="KW-0732">Signal</keyword>
<accession>A0A6P8IJG4</accession>
<dbReference type="OrthoDB" id="5975172at2759"/>
<evidence type="ECO:0000313" key="8">
    <source>
        <dbReference type="RefSeq" id="XP_031566924.1"/>
    </source>
</evidence>
<proteinExistence type="predicted"/>
<evidence type="ECO:0000256" key="1">
    <source>
        <dbReference type="ARBA" id="ARBA00022723"/>
    </source>
</evidence>